<accession>A0ACB9QE96</accession>
<evidence type="ECO:0000313" key="1">
    <source>
        <dbReference type="EMBL" id="KAI4364626.1"/>
    </source>
</evidence>
<sequence>MELVNATWLCISGHLDLHLLSPDTRYAVYLVFKSEVTPYRLYNNTAKAKGRGFGWEYFESHIFPFMESRGRQQERKNYQMRRHRIFPGKEWRKVVVPREERMDGWMEVELGEVFSSRDYNGKVPWWGEFSIYDEYGVNPRSRIVIQGIEIRPKQDVKLF</sequence>
<comment type="caution">
    <text evidence="1">The sequence shown here is derived from an EMBL/GenBank/DDBJ whole genome shotgun (WGS) entry which is preliminary data.</text>
</comment>
<keyword evidence="2" id="KW-1185">Reference proteome</keyword>
<dbReference type="Proteomes" id="UP001057402">
    <property type="component" value="Chromosome 6"/>
</dbReference>
<evidence type="ECO:0000313" key="2">
    <source>
        <dbReference type="Proteomes" id="UP001057402"/>
    </source>
</evidence>
<reference evidence="2" key="1">
    <citation type="journal article" date="2023" name="Front. Plant Sci.">
        <title>Chromosomal-level genome assembly of Melastoma candidum provides insights into trichome evolution.</title>
        <authorList>
            <person name="Zhong Y."/>
            <person name="Wu W."/>
            <person name="Sun C."/>
            <person name="Zou P."/>
            <person name="Liu Y."/>
            <person name="Dai S."/>
            <person name="Zhou R."/>
        </authorList>
    </citation>
    <scope>NUCLEOTIDE SEQUENCE [LARGE SCALE GENOMIC DNA]</scope>
</reference>
<organism evidence="1 2">
    <name type="scientific">Melastoma candidum</name>
    <dbReference type="NCBI Taxonomy" id="119954"/>
    <lineage>
        <taxon>Eukaryota</taxon>
        <taxon>Viridiplantae</taxon>
        <taxon>Streptophyta</taxon>
        <taxon>Embryophyta</taxon>
        <taxon>Tracheophyta</taxon>
        <taxon>Spermatophyta</taxon>
        <taxon>Magnoliopsida</taxon>
        <taxon>eudicotyledons</taxon>
        <taxon>Gunneridae</taxon>
        <taxon>Pentapetalae</taxon>
        <taxon>rosids</taxon>
        <taxon>malvids</taxon>
        <taxon>Myrtales</taxon>
        <taxon>Melastomataceae</taxon>
        <taxon>Melastomatoideae</taxon>
        <taxon>Melastomateae</taxon>
        <taxon>Melastoma</taxon>
    </lineage>
</organism>
<gene>
    <name evidence="1" type="ORF">MLD38_020691</name>
</gene>
<protein>
    <submittedName>
        <fullName evidence="1">Uncharacterized protein</fullName>
    </submittedName>
</protein>
<proteinExistence type="predicted"/>
<dbReference type="EMBL" id="CM042885">
    <property type="protein sequence ID" value="KAI4364626.1"/>
    <property type="molecule type" value="Genomic_DNA"/>
</dbReference>
<name>A0ACB9QE96_9MYRT</name>